<comment type="similarity">
    <text evidence="2">Belongs to the SLC12A transporter family.</text>
</comment>
<dbReference type="AlphaFoldDB" id="A0A6C0RKD4"/>
<evidence type="ECO:0000256" key="1">
    <source>
        <dbReference type="ARBA" id="ARBA00004141"/>
    </source>
</evidence>
<evidence type="ECO:0000256" key="2">
    <source>
        <dbReference type="ARBA" id="ARBA00010593"/>
    </source>
</evidence>
<feature type="transmembrane region" description="Helical" evidence="7">
    <location>
        <begin position="137"/>
        <end position="154"/>
    </location>
</feature>
<dbReference type="Gene3D" id="1.20.1740.10">
    <property type="entry name" value="Amino acid/polyamine transporter I"/>
    <property type="match status" value="1"/>
</dbReference>
<evidence type="ECO:0000256" key="6">
    <source>
        <dbReference type="ARBA" id="ARBA00023136"/>
    </source>
</evidence>
<evidence type="ECO:0000313" key="10">
    <source>
        <dbReference type="Proteomes" id="UP000474630"/>
    </source>
</evidence>
<dbReference type="InterPro" id="IPR004842">
    <property type="entry name" value="SLC12A_fam"/>
</dbReference>
<evidence type="ECO:0000259" key="8">
    <source>
        <dbReference type="Pfam" id="PF00324"/>
    </source>
</evidence>
<proteinExistence type="inferred from homology"/>
<evidence type="ECO:0000256" key="4">
    <source>
        <dbReference type="ARBA" id="ARBA00022692"/>
    </source>
</evidence>
<evidence type="ECO:0000256" key="3">
    <source>
        <dbReference type="ARBA" id="ARBA00022448"/>
    </source>
</evidence>
<feature type="transmembrane region" description="Helical" evidence="7">
    <location>
        <begin position="86"/>
        <end position="117"/>
    </location>
</feature>
<feature type="transmembrane region" description="Helical" evidence="7">
    <location>
        <begin position="353"/>
        <end position="377"/>
    </location>
</feature>
<organism evidence="9 10">
    <name type="scientific">Draconibacterium halophilum</name>
    <dbReference type="NCBI Taxonomy" id="2706887"/>
    <lineage>
        <taxon>Bacteria</taxon>
        <taxon>Pseudomonadati</taxon>
        <taxon>Bacteroidota</taxon>
        <taxon>Bacteroidia</taxon>
        <taxon>Marinilabiliales</taxon>
        <taxon>Prolixibacteraceae</taxon>
        <taxon>Draconibacterium</taxon>
    </lineage>
</organism>
<feature type="domain" description="Amino acid permease/ SLC12A" evidence="8">
    <location>
        <begin position="17"/>
        <end position="429"/>
    </location>
</feature>
<dbReference type="KEGG" id="drc:G0Q07_19310"/>
<protein>
    <submittedName>
        <fullName evidence="9">Amino acid permease</fullName>
    </submittedName>
</protein>
<feature type="transmembrane region" description="Helical" evidence="7">
    <location>
        <begin position="200"/>
        <end position="222"/>
    </location>
</feature>
<comment type="subcellular location">
    <subcellularLocation>
        <location evidence="1">Membrane</location>
        <topology evidence="1">Multi-pass membrane protein</topology>
    </subcellularLocation>
</comment>
<evidence type="ECO:0000256" key="7">
    <source>
        <dbReference type="SAM" id="Phobius"/>
    </source>
</evidence>
<feature type="transmembrane region" description="Helical" evidence="7">
    <location>
        <begin position="412"/>
        <end position="429"/>
    </location>
</feature>
<sequence length="738" mass="81866">MAKSLVNTNAKFGTMPVFLTALSTILGAILFLRFGWAVGQVGFWGVIGIVVLGHIVTIPTAFAVAEIATNQRVQGGGAYYIISRSFGLNIGGAIGIALYASQAISVAFYVIAFGEAFEPVIRWLSETYNFLIPDRRWISIPTMVLLSVLILTKGANVGMKALYVVVAILLTSIAMFFLGESSLKPETVDFHSTVSGNLDFFFVFTIIFPAFTGLAAGLGLSGDLKDPKKSIPKGTLWATVVGMLVYIAIAYKFVISASPEQLASDQLIMSKIAIWGPIIPIGLAAASLSSALGSIMVAPRTLQAIGYDNIFPQGHVNRWFARGRKNDNEPINGSLITIIIAFIFVIVGDVNFVAQIIAMFFMVTYSAICLISLLEHFAADPAYRPTFRSRWHISLLGTLSSMWLMFKMNATYAAVSVIIMSMIYYIIMLNNEENQGLNKLFRGVIFQLSRKLQIILQRADSEKDKSWRPFGVCISHDTFKRRSAFDIMRWISHKYGFGTYIHFIKGLLNEKNTNESKKILDRLIQLSAGSQNRVYLDTIISPSYTSAIAQVVQLSGISGKGNNLILFEFSRTDPGNLKEITGNYQIVESAGFDICILNTSYKSFGYKKEIHIWIRPEDYVNANLMILLGYIILGHPEWKKGKIKIFAFYPEEDVEDKRKQLMELIKTGRLPISPSNISMVPYESGDRKSKIMKYSADADLTIIGFTTDALKNIEEFSEGYTDLGNILFVSSNRAKAIN</sequence>
<dbReference type="InterPro" id="IPR004841">
    <property type="entry name" value="AA-permease/SLC12A_dom"/>
</dbReference>
<feature type="transmembrane region" description="Helical" evidence="7">
    <location>
        <begin position="234"/>
        <end position="254"/>
    </location>
</feature>
<keyword evidence="3" id="KW-0813">Transport</keyword>
<feature type="transmembrane region" description="Helical" evidence="7">
    <location>
        <begin position="12"/>
        <end position="36"/>
    </location>
</feature>
<keyword evidence="10" id="KW-1185">Reference proteome</keyword>
<accession>A0A6C0RKD4</accession>
<dbReference type="Pfam" id="PF00324">
    <property type="entry name" value="AA_permease"/>
    <property type="match status" value="1"/>
</dbReference>
<dbReference type="GO" id="GO:0015377">
    <property type="term" value="F:chloride:monoatomic cation symporter activity"/>
    <property type="evidence" value="ECO:0007669"/>
    <property type="project" value="InterPro"/>
</dbReference>
<keyword evidence="6 7" id="KW-0472">Membrane</keyword>
<evidence type="ECO:0000256" key="5">
    <source>
        <dbReference type="ARBA" id="ARBA00022989"/>
    </source>
</evidence>
<feature type="transmembrane region" description="Helical" evidence="7">
    <location>
        <begin position="42"/>
        <end position="65"/>
    </location>
</feature>
<dbReference type="GO" id="GO:0016020">
    <property type="term" value="C:membrane"/>
    <property type="evidence" value="ECO:0007669"/>
    <property type="project" value="UniProtKB-SubCell"/>
</dbReference>
<keyword evidence="5 7" id="KW-1133">Transmembrane helix</keyword>
<dbReference type="FunFam" id="1.20.1740.10:FF:000013">
    <property type="entry name" value="Solute carrier family 12 member"/>
    <property type="match status" value="1"/>
</dbReference>
<feature type="transmembrane region" description="Helical" evidence="7">
    <location>
        <begin position="161"/>
        <end position="180"/>
    </location>
</feature>
<dbReference type="RefSeq" id="WP_163348690.1">
    <property type="nucleotide sequence ID" value="NZ_CP048409.1"/>
</dbReference>
<dbReference type="EMBL" id="CP048409">
    <property type="protein sequence ID" value="QIA09721.1"/>
    <property type="molecule type" value="Genomic_DNA"/>
</dbReference>
<dbReference type="Proteomes" id="UP000474630">
    <property type="component" value="Chromosome"/>
</dbReference>
<feature type="transmembrane region" description="Helical" evidence="7">
    <location>
        <begin position="274"/>
        <end position="298"/>
    </location>
</feature>
<dbReference type="PANTHER" id="PTHR11827">
    <property type="entry name" value="SOLUTE CARRIER FAMILY 12, CATION COTRANSPORTERS"/>
    <property type="match status" value="1"/>
</dbReference>
<gene>
    <name evidence="9" type="ORF">G0Q07_19310</name>
</gene>
<dbReference type="PANTHER" id="PTHR11827:SF72">
    <property type="entry name" value="GH08340P"/>
    <property type="match status" value="1"/>
</dbReference>
<name>A0A6C0RKD4_9BACT</name>
<keyword evidence="4 7" id="KW-0812">Transmembrane</keyword>
<feature type="transmembrane region" description="Helical" evidence="7">
    <location>
        <begin position="330"/>
        <end position="347"/>
    </location>
</feature>
<reference evidence="9 10" key="1">
    <citation type="submission" date="2020-02" db="EMBL/GenBank/DDBJ databases">
        <title>Genome sequencing for Draconibacterium sp. strain M1.</title>
        <authorList>
            <person name="Park S.-J."/>
        </authorList>
    </citation>
    <scope>NUCLEOTIDE SEQUENCE [LARGE SCALE GENOMIC DNA]</scope>
    <source>
        <strain evidence="9 10">M1</strain>
    </source>
</reference>
<evidence type="ECO:0000313" key="9">
    <source>
        <dbReference type="EMBL" id="QIA09721.1"/>
    </source>
</evidence>